<name>A0A8H6LUS5_9AGAR</name>
<feature type="region of interest" description="Disordered" evidence="1">
    <location>
        <begin position="315"/>
        <end position="341"/>
    </location>
</feature>
<protein>
    <submittedName>
        <fullName evidence="2">Uncharacterized protein</fullName>
    </submittedName>
</protein>
<gene>
    <name evidence="2" type="ORF">DFP72DRAFT_857330</name>
</gene>
<comment type="caution">
    <text evidence="2">The sequence shown here is derived from an EMBL/GenBank/DDBJ whole genome shotgun (WGS) entry which is preliminary data.</text>
</comment>
<evidence type="ECO:0000313" key="3">
    <source>
        <dbReference type="Proteomes" id="UP000521943"/>
    </source>
</evidence>
<dbReference type="OrthoDB" id="423559at2759"/>
<keyword evidence="3" id="KW-1185">Reference proteome</keyword>
<feature type="compositionally biased region" description="Basic and acidic residues" evidence="1">
    <location>
        <begin position="315"/>
        <end position="328"/>
    </location>
</feature>
<proteinExistence type="predicted"/>
<feature type="region of interest" description="Disordered" evidence="1">
    <location>
        <begin position="1"/>
        <end position="115"/>
    </location>
</feature>
<reference evidence="2 3" key="1">
    <citation type="submission" date="2020-07" db="EMBL/GenBank/DDBJ databases">
        <title>Comparative genomics of pyrophilous fungi reveals a link between fire events and developmental genes.</title>
        <authorList>
            <consortium name="DOE Joint Genome Institute"/>
            <person name="Steindorff A.S."/>
            <person name="Carver A."/>
            <person name="Calhoun S."/>
            <person name="Stillman K."/>
            <person name="Liu H."/>
            <person name="Lipzen A."/>
            <person name="Pangilinan J."/>
            <person name="Labutti K."/>
            <person name="Bruns T.D."/>
            <person name="Grigoriev I.V."/>
        </authorList>
    </citation>
    <scope>NUCLEOTIDE SEQUENCE [LARGE SCALE GENOMIC DNA]</scope>
    <source>
        <strain evidence="2 3">CBS 144469</strain>
    </source>
</reference>
<evidence type="ECO:0000256" key="1">
    <source>
        <dbReference type="SAM" id="MobiDB-lite"/>
    </source>
</evidence>
<accession>A0A8H6LUS5</accession>
<feature type="compositionally biased region" description="Polar residues" evidence="1">
    <location>
        <begin position="332"/>
        <end position="341"/>
    </location>
</feature>
<sequence>MPDILSMFKKPSPVGKKGGRRKNTIMSSDDDSMDDLPSKSRKGKGKGKKPVMSDDDQRSSSSGYHPRSAKGGPQPPRAKRKNNKRARATPMSDEEDDDRSGVHEPSAATLATWSRGDDDMEASTKMTALVTFLKEWDASGDKVICYSQCRWMVSQICVLVELMKIVTRDFDVGLARDFANATWSTESSVRWKDGPKTRDHTLQAFKKNAQALKSSSSVRKLGVLAWTYLGIMLRNRSIRSGESVYVKRLVVENTIEERMLKLQRCKDRTASPRQPWAKGPGGKLHKLSCQRYQIRRLTILDLFGITPAAKEAAKKANERGRWRLEVEKPLSNMASPEPSSD</sequence>
<feature type="compositionally biased region" description="Basic residues" evidence="1">
    <location>
        <begin position="77"/>
        <end position="87"/>
    </location>
</feature>
<dbReference type="EMBL" id="JACGCI010000117">
    <property type="protein sequence ID" value="KAF6744633.1"/>
    <property type="molecule type" value="Genomic_DNA"/>
</dbReference>
<feature type="compositionally biased region" description="Basic residues" evidence="1">
    <location>
        <begin position="39"/>
        <end position="49"/>
    </location>
</feature>
<organism evidence="2 3">
    <name type="scientific">Ephemerocybe angulata</name>
    <dbReference type="NCBI Taxonomy" id="980116"/>
    <lineage>
        <taxon>Eukaryota</taxon>
        <taxon>Fungi</taxon>
        <taxon>Dikarya</taxon>
        <taxon>Basidiomycota</taxon>
        <taxon>Agaricomycotina</taxon>
        <taxon>Agaricomycetes</taxon>
        <taxon>Agaricomycetidae</taxon>
        <taxon>Agaricales</taxon>
        <taxon>Agaricineae</taxon>
        <taxon>Psathyrellaceae</taxon>
        <taxon>Ephemerocybe</taxon>
    </lineage>
</organism>
<dbReference type="AlphaFoldDB" id="A0A8H6LUS5"/>
<dbReference type="Proteomes" id="UP000521943">
    <property type="component" value="Unassembled WGS sequence"/>
</dbReference>
<evidence type="ECO:0000313" key="2">
    <source>
        <dbReference type="EMBL" id="KAF6744633.1"/>
    </source>
</evidence>